<feature type="region of interest" description="Disordered" evidence="1">
    <location>
        <begin position="33"/>
        <end position="52"/>
    </location>
</feature>
<comment type="caution">
    <text evidence="2">The sequence shown here is derived from an EMBL/GenBank/DDBJ whole genome shotgun (WGS) entry which is preliminary data.</text>
</comment>
<gene>
    <name evidence="2" type="ORF">PGLA1383_LOCUS28133</name>
</gene>
<accession>A0A813F7W6</accession>
<reference evidence="2" key="1">
    <citation type="submission" date="2021-02" db="EMBL/GenBank/DDBJ databases">
        <authorList>
            <person name="Dougan E. K."/>
            <person name="Rhodes N."/>
            <person name="Thang M."/>
            <person name="Chan C."/>
        </authorList>
    </citation>
    <scope>NUCLEOTIDE SEQUENCE</scope>
</reference>
<dbReference type="AlphaFoldDB" id="A0A813F7W6"/>
<evidence type="ECO:0000313" key="2">
    <source>
        <dbReference type="EMBL" id="CAE8610302.1"/>
    </source>
</evidence>
<feature type="compositionally biased region" description="Basic and acidic residues" evidence="1">
    <location>
        <begin position="42"/>
        <end position="52"/>
    </location>
</feature>
<protein>
    <submittedName>
        <fullName evidence="2">Uncharacterized protein</fullName>
    </submittedName>
</protein>
<organism evidence="2 3">
    <name type="scientific">Polarella glacialis</name>
    <name type="common">Dinoflagellate</name>
    <dbReference type="NCBI Taxonomy" id="89957"/>
    <lineage>
        <taxon>Eukaryota</taxon>
        <taxon>Sar</taxon>
        <taxon>Alveolata</taxon>
        <taxon>Dinophyceae</taxon>
        <taxon>Suessiales</taxon>
        <taxon>Suessiaceae</taxon>
        <taxon>Polarella</taxon>
    </lineage>
</organism>
<evidence type="ECO:0000313" key="3">
    <source>
        <dbReference type="Proteomes" id="UP000654075"/>
    </source>
</evidence>
<dbReference type="Proteomes" id="UP000654075">
    <property type="component" value="Unassembled WGS sequence"/>
</dbReference>
<name>A0A813F7W6_POLGL</name>
<sequence>MVLELRGLVLPRSNAWQNDIATILKNMEIWNEKTGQTNDNNNNDHRNDPDNDKTIILGACRAHCVELSCTSCNNNNSNSKHNSTNNCKDNTKVITKFSKM</sequence>
<dbReference type="EMBL" id="CAJNNV010024617">
    <property type="protein sequence ID" value="CAE8610302.1"/>
    <property type="molecule type" value="Genomic_DNA"/>
</dbReference>
<evidence type="ECO:0000256" key="1">
    <source>
        <dbReference type="SAM" id="MobiDB-lite"/>
    </source>
</evidence>
<proteinExistence type="predicted"/>
<keyword evidence="3" id="KW-1185">Reference proteome</keyword>